<dbReference type="SUPFAM" id="SSF103473">
    <property type="entry name" value="MFS general substrate transporter"/>
    <property type="match status" value="1"/>
</dbReference>
<protein>
    <recommendedName>
        <fullName evidence="6">Major facilitator superfamily (MFS) profile domain-containing protein</fullName>
    </recommendedName>
</protein>
<feature type="transmembrane region" description="Helical" evidence="5">
    <location>
        <begin position="332"/>
        <end position="354"/>
    </location>
</feature>
<feature type="transmembrane region" description="Helical" evidence="5">
    <location>
        <begin position="306"/>
        <end position="326"/>
    </location>
</feature>
<evidence type="ECO:0000256" key="1">
    <source>
        <dbReference type="ARBA" id="ARBA00004141"/>
    </source>
</evidence>
<evidence type="ECO:0000313" key="8">
    <source>
        <dbReference type="Proteomes" id="UP001347796"/>
    </source>
</evidence>
<dbReference type="PROSITE" id="PS50850">
    <property type="entry name" value="MFS"/>
    <property type="match status" value="1"/>
</dbReference>
<feature type="transmembrane region" description="Helical" evidence="5">
    <location>
        <begin position="391"/>
        <end position="413"/>
    </location>
</feature>
<feature type="transmembrane region" description="Helical" evidence="5">
    <location>
        <begin position="361"/>
        <end position="379"/>
    </location>
</feature>
<dbReference type="InterPro" id="IPR020846">
    <property type="entry name" value="MFS_dom"/>
</dbReference>
<feature type="transmembrane region" description="Helical" evidence="5">
    <location>
        <begin position="15"/>
        <end position="37"/>
    </location>
</feature>
<feature type="transmembrane region" description="Helical" evidence="5">
    <location>
        <begin position="132"/>
        <end position="151"/>
    </location>
</feature>
<dbReference type="GO" id="GO:0016020">
    <property type="term" value="C:membrane"/>
    <property type="evidence" value="ECO:0007669"/>
    <property type="project" value="UniProtKB-SubCell"/>
</dbReference>
<evidence type="ECO:0000256" key="3">
    <source>
        <dbReference type="ARBA" id="ARBA00022989"/>
    </source>
</evidence>
<feature type="transmembrane region" description="Helical" evidence="5">
    <location>
        <begin position="188"/>
        <end position="208"/>
    </location>
</feature>
<feature type="transmembrane region" description="Helical" evidence="5">
    <location>
        <begin position="157"/>
        <end position="176"/>
    </location>
</feature>
<dbReference type="EMBL" id="JAZGQO010000001">
    <property type="protein sequence ID" value="KAK6195570.1"/>
    <property type="molecule type" value="Genomic_DNA"/>
</dbReference>
<evidence type="ECO:0000256" key="5">
    <source>
        <dbReference type="SAM" id="Phobius"/>
    </source>
</evidence>
<accession>A0AAN8KD40</accession>
<feature type="transmembrane region" description="Helical" evidence="5">
    <location>
        <begin position="425"/>
        <end position="446"/>
    </location>
</feature>
<gene>
    <name evidence="7" type="ORF">SNE40_000974</name>
</gene>
<evidence type="ECO:0000259" key="6">
    <source>
        <dbReference type="PROSITE" id="PS50850"/>
    </source>
</evidence>
<proteinExistence type="predicted"/>
<dbReference type="Pfam" id="PF00083">
    <property type="entry name" value="Sugar_tr"/>
    <property type="match status" value="1"/>
</dbReference>
<dbReference type="InterPro" id="IPR036259">
    <property type="entry name" value="MFS_trans_sf"/>
</dbReference>
<dbReference type="Proteomes" id="UP001347796">
    <property type="component" value="Unassembled WGS sequence"/>
</dbReference>
<dbReference type="PANTHER" id="PTHR24064">
    <property type="entry name" value="SOLUTE CARRIER FAMILY 22 MEMBER"/>
    <property type="match status" value="1"/>
</dbReference>
<evidence type="ECO:0000256" key="4">
    <source>
        <dbReference type="ARBA" id="ARBA00023136"/>
    </source>
</evidence>
<comment type="caution">
    <text evidence="7">The sequence shown here is derived from an EMBL/GenBank/DDBJ whole genome shotgun (WGS) entry which is preliminary data.</text>
</comment>
<evidence type="ECO:0000313" key="7">
    <source>
        <dbReference type="EMBL" id="KAK6195570.1"/>
    </source>
</evidence>
<organism evidence="7 8">
    <name type="scientific">Patella caerulea</name>
    <name type="common">Rayed Mediterranean limpet</name>
    <dbReference type="NCBI Taxonomy" id="87958"/>
    <lineage>
        <taxon>Eukaryota</taxon>
        <taxon>Metazoa</taxon>
        <taxon>Spiralia</taxon>
        <taxon>Lophotrochozoa</taxon>
        <taxon>Mollusca</taxon>
        <taxon>Gastropoda</taxon>
        <taxon>Patellogastropoda</taxon>
        <taxon>Patelloidea</taxon>
        <taxon>Patellidae</taxon>
        <taxon>Patella</taxon>
    </lineage>
</organism>
<dbReference type="InterPro" id="IPR005828">
    <property type="entry name" value="MFS_sugar_transport-like"/>
</dbReference>
<keyword evidence="4 5" id="KW-0472">Membrane</keyword>
<sequence>MLEDLIESVGSSGKFQWLVVSLIMSANAVLGMSMLIMSYGGMIPDWWCISKDDETVSVDSMNISSIYYQTCNATSVCSRRYESYTVTVVSKFDLVCDNEWIKPTVTSVQMGGVLVGAFIGGQFGDMFGRKNIFYASILLHSIFNIIAAFSVNWQMFAAFRFLIGGSIGTILVLSVYPLEFIGLKRRALASSLPFWQTGISIFALAMYLIHDWKILHIFIGALTFPYLLGWFVVPESLRWLATKGKIEEAKVVIDKIAQFNGTTVPDNTEAILRKVAEMERRNNQGEKKYTYIDIYRGFPMFKKSFCVQYIWLSCSAIYYGFAFGISKFSGNFYLNFFLMNIIEILGIVPVIYLLGKIGRRYTCAFALFLAAASCIAALVAQEVNDESKSPFITGLSLFARVLTGSAWTALVLLTNETYPTVIRYLGYGAGNTMARIGGIVAPFIFSLGSHRMVPYVIMAVFMVSSGICSLLLKETKDLALADLIENDLEKDKRKRRTSSLFNISGCLESNEASSQFVEKPVKVLKEVEYSTEM</sequence>
<feature type="transmembrane region" description="Helical" evidence="5">
    <location>
        <begin position="214"/>
        <end position="233"/>
    </location>
</feature>
<feature type="domain" description="Major facilitator superfamily (MFS) profile" evidence="6">
    <location>
        <begin position="19"/>
        <end position="476"/>
    </location>
</feature>
<dbReference type="AlphaFoldDB" id="A0AAN8KD40"/>
<evidence type="ECO:0000256" key="2">
    <source>
        <dbReference type="ARBA" id="ARBA00022692"/>
    </source>
</evidence>
<reference evidence="7 8" key="1">
    <citation type="submission" date="2024-01" db="EMBL/GenBank/DDBJ databases">
        <title>The genome of the rayed Mediterranean limpet Patella caerulea (Linnaeus, 1758).</title>
        <authorList>
            <person name="Anh-Thu Weber A."/>
            <person name="Halstead-Nussloch G."/>
        </authorList>
    </citation>
    <scope>NUCLEOTIDE SEQUENCE [LARGE SCALE GENOMIC DNA]</scope>
    <source>
        <strain evidence="7">AATW-2023a</strain>
        <tissue evidence="7">Whole specimen</tissue>
    </source>
</reference>
<dbReference type="Gene3D" id="1.20.1250.20">
    <property type="entry name" value="MFS general substrate transporter like domains"/>
    <property type="match status" value="1"/>
</dbReference>
<feature type="transmembrane region" description="Helical" evidence="5">
    <location>
        <begin position="452"/>
        <end position="472"/>
    </location>
</feature>
<dbReference type="GO" id="GO:0022857">
    <property type="term" value="F:transmembrane transporter activity"/>
    <property type="evidence" value="ECO:0007669"/>
    <property type="project" value="InterPro"/>
</dbReference>
<name>A0AAN8KD40_PATCE</name>
<keyword evidence="3 5" id="KW-1133">Transmembrane helix</keyword>
<keyword evidence="8" id="KW-1185">Reference proteome</keyword>
<comment type="subcellular location">
    <subcellularLocation>
        <location evidence="1">Membrane</location>
        <topology evidence="1">Multi-pass membrane protein</topology>
    </subcellularLocation>
</comment>
<keyword evidence="2 5" id="KW-0812">Transmembrane</keyword>